<name>A0A150T8S6_SORCE</name>
<organism evidence="1 2">
    <name type="scientific">Sorangium cellulosum</name>
    <name type="common">Polyangium cellulosum</name>
    <dbReference type="NCBI Taxonomy" id="56"/>
    <lineage>
        <taxon>Bacteria</taxon>
        <taxon>Pseudomonadati</taxon>
        <taxon>Myxococcota</taxon>
        <taxon>Polyangia</taxon>
        <taxon>Polyangiales</taxon>
        <taxon>Polyangiaceae</taxon>
        <taxon>Sorangium</taxon>
    </lineage>
</organism>
<sequence>MHSTVAPSGGCTYRLQIFATLGRKSGSGLCNQSRTRCGFKLAPSRILQTSVRLIRTPVDPASASASVLRVQTCSNGDLSSVGRWQASLMSS</sequence>
<proteinExistence type="predicted"/>
<gene>
    <name evidence="1" type="ORF">BE21_56820</name>
</gene>
<dbReference type="AlphaFoldDB" id="A0A150T8S6"/>
<comment type="caution">
    <text evidence="1">The sequence shown here is derived from an EMBL/GenBank/DDBJ whole genome shotgun (WGS) entry which is preliminary data.</text>
</comment>
<reference evidence="1 2" key="1">
    <citation type="submission" date="2014-02" db="EMBL/GenBank/DDBJ databases">
        <title>The small core and large imbalanced accessory genome model reveals a collaborative survival strategy of Sorangium cellulosum strains in nature.</title>
        <authorList>
            <person name="Han K."/>
            <person name="Peng R."/>
            <person name="Blom J."/>
            <person name="Li Y.-Z."/>
        </authorList>
    </citation>
    <scope>NUCLEOTIDE SEQUENCE [LARGE SCALE GENOMIC DNA]</scope>
    <source>
        <strain evidence="1 2">So0007-03</strain>
    </source>
</reference>
<dbReference type="Proteomes" id="UP000075502">
    <property type="component" value="Unassembled WGS sequence"/>
</dbReference>
<evidence type="ECO:0000313" key="1">
    <source>
        <dbReference type="EMBL" id="KYG01080.1"/>
    </source>
</evidence>
<protein>
    <submittedName>
        <fullName evidence="1">Uncharacterized protein</fullName>
    </submittedName>
</protein>
<evidence type="ECO:0000313" key="2">
    <source>
        <dbReference type="Proteomes" id="UP000075502"/>
    </source>
</evidence>
<accession>A0A150T8S6</accession>
<dbReference type="EMBL" id="JEME01003336">
    <property type="protein sequence ID" value="KYG01080.1"/>
    <property type="molecule type" value="Genomic_DNA"/>
</dbReference>